<accession>A0A8X6J1U9</accession>
<evidence type="ECO:0000313" key="2">
    <source>
        <dbReference type="Proteomes" id="UP000887116"/>
    </source>
</evidence>
<sequence>MYPESTLLHTPISEKSFSAWCQLTKDEKKCSTYRTMTNSRIHSSVRNPEGVPFIVVASNRETNEQCDLVLYFDYRKSYCVLFASNNFHPPIPDLQL</sequence>
<proteinExistence type="predicted"/>
<name>A0A8X6J1U9_TRICU</name>
<evidence type="ECO:0000313" key="1">
    <source>
        <dbReference type="EMBL" id="GFR33499.1"/>
    </source>
</evidence>
<reference evidence="1" key="1">
    <citation type="submission" date="2020-07" db="EMBL/GenBank/DDBJ databases">
        <title>Multicomponent nature underlies the extraordinary mechanical properties of spider dragline silk.</title>
        <authorList>
            <person name="Kono N."/>
            <person name="Nakamura H."/>
            <person name="Mori M."/>
            <person name="Yoshida Y."/>
            <person name="Ohtoshi R."/>
            <person name="Malay A.D."/>
            <person name="Moran D.A.P."/>
            <person name="Tomita M."/>
            <person name="Numata K."/>
            <person name="Arakawa K."/>
        </authorList>
    </citation>
    <scope>NUCLEOTIDE SEQUENCE</scope>
</reference>
<dbReference type="Proteomes" id="UP000887116">
    <property type="component" value="Unassembled WGS sequence"/>
</dbReference>
<keyword evidence="2" id="KW-1185">Reference proteome</keyword>
<dbReference type="EMBL" id="BMAO01019870">
    <property type="protein sequence ID" value="GFR33499.1"/>
    <property type="molecule type" value="Genomic_DNA"/>
</dbReference>
<organism evidence="1 2">
    <name type="scientific">Trichonephila clavata</name>
    <name type="common">Joro spider</name>
    <name type="synonym">Nephila clavata</name>
    <dbReference type="NCBI Taxonomy" id="2740835"/>
    <lineage>
        <taxon>Eukaryota</taxon>
        <taxon>Metazoa</taxon>
        <taxon>Ecdysozoa</taxon>
        <taxon>Arthropoda</taxon>
        <taxon>Chelicerata</taxon>
        <taxon>Arachnida</taxon>
        <taxon>Araneae</taxon>
        <taxon>Araneomorphae</taxon>
        <taxon>Entelegynae</taxon>
        <taxon>Araneoidea</taxon>
        <taxon>Nephilidae</taxon>
        <taxon>Trichonephila</taxon>
    </lineage>
</organism>
<dbReference type="AlphaFoldDB" id="A0A8X6J1U9"/>
<protein>
    <submittedName>
        <fullName evidence="1">Uncharacterized protein</fullName>
    </submittedName>
</protein>
<comment type="caution">
    <text evidence="1">The sequence shown here is derived from an EMBL/GenBank/DDBJ whole genome shotgun (WGS) entry which is preliminary data.</text>
</comment>
<gene>
    <name evidence="1" type="ORF">TNCT_171181</name>
</gene>